<evidence type="ECO:0008006" key="2">
    <source>
        <dbReference type="Google" id="ProtNLM"/>
    </source>
</evidence>
<organism evidence="1">
    <name type="scientific">marine sediment metagenome</name>
    <dbReference type="NCBI Taxonomy" id="412755"/>
    <lineage>
        <taxon>unclassified sequences</taxon>
        <taxon>metagenomes</taxon>
        <taxon>ecological metagenomes</taxon>
    </lineage>
</organism>
<proteinExistence type="predicted"/>
<protein>
    <recommendedName>
        <fullName evidence="2">ArnR1-like winged helix-turn-helix domain-containing protein</fullName>
    </recommendedName>
</protein>
<dbReference type="AlphaFoldDB" id="X1HKZ6"/>
<dbReference type="EMBL" id="BARU01031098">
    <property type="protein sequence ID" value="GAH70816.1"/>
    <property type="molecule type" value="Genomic_DNA"/>
</dbReference>
<sequence length="89" mass="10642">MKIKNDLLIEILKKLEDYSNWYKAPKFFDALSMQKEGKSLKAHVDYLIQRGCIEERKNQYTMIREWRITPSGREYLKELLTPEAGFRAD</sequence>
<gene>
    <name evidence="1" type="ORF">S03H2_49237</name>
</gene>
<comment type="caution">
    <text evidence="1">The sequence shown here is derived from an EMBL/GenBank/DDBJ whole genome shotgun (WGS) entry which is preliminary data.</text>
</comment>
<evidence type="ECO:0000313" key="1">
    <source>
        <dbReference type="EMBL" id="GAH70816.1"/>
    </source>
</evidence>
<reference evidence="1" key="1">
    <citation type="journal article" date="2014" name="Front. Microbiol.">
        <title>High frequency of phylogenetically diverse reductive dehalogenase-homologous genes in deep subseafloor sedimentary metagenomes.</title>
        <authorList>
            <person name="Kawai M."/>
            <person name="Futagami T."/>
            <person name="Toyoda A."/>
            <person name="Takaki Y."/>
            <person name="Nishi S."/>
            <person name="Hori S."/>
            <person name="Arai W."/>
            <person name="Tsubouchi T."/>
            <person name="Morono Y."/>
            <person name="Uchiyama I."/>
            <person name="Ito T."/>
            <person name="Fujiyama A."/>
            <person name="Inagaki F."/>
            <person name="Takami H."/>
        </authorList>
    </citation>
    <scope>NUCLEOTIDE SEQUENCE</scope>
    <source>
        <strain evidence="1">Expedition CK06-06</strain>
    </source>
</reference>
<name>X1HKZ6_9ZZZZ</name>
<accession>X1HKZ6</accession>